<keyword evidence="1" id="KW-0143">Chaperone</keyword>
<feature type="region of interest" description="Disordered" evidence="2">
    <location>
        <begin position="389"/>
        <end position="434"/>
    </location>
</feature>
<evidence type="ECO:0000256" key="1">
    <source>
        <dbReference type="ARBA" id="ARBA00023186"/>
    </source>
</evidence>
<dbReference type="InterPro" id="IPR036869">
    <property type="entry name" value="J_dom_sf"/>
</dbReference>
<dbReference type="PANTHER" id="PTHR43096">
    <property type="entry name" value="DNAJ HOMOLOG 1, MITOCHONDRIAL-RELATED"/>
    <property type="match status" value="1"/>
</dbReference>
<name>A0ABD3Q1F2_9STRA</name>
<organism evidence="4 5">
    <name type="scientific">Cyclotella cryptica</name>
    <dbReference type="NCBI Taxonomy" id="29204"/>
    <lineage>
        <taxon>Eukaryota</taxon>
        <taxon>Sar</taxon>
        <taxon>Stramenopiles</taxon>
        <taxon>Ochrophyta</taxon>
        <taxon>Bacillariophyta</taxon>
        <taxon>Coscinodiscophyceae</taxon>
        <taxon>Thalassiosirophycidae</taxon>
        <taxon>Stephanodiscales</taxon>
        <taxon>Stephanodiscaceae</taxon>
        <taxon>Cyclotella</taxon>
    </lineage>
</organism>
<dbReference type="Gene3D" id="1.10.287.110">
    <property type="entry name" value="DnaJ domain"/>
    <property type="match status" value="1"/>
</dbReference>
<dbReference type="AlphaFoldDB" id="A0ABD3Q1F2"/>
<evidence type="ECO:0000313" key="5">
    <source>
        <dbReference type="Proteomes" id="UP001516023"/>
    </source>
</evidence>
<dbReference type="PROSITE" id="PS50076">
    <property type="entry name" value="DNAJ_2"/>
    <property type="match status" value="1"/>
</dbReference>
<accession>A0ABD3Q1F2</accession>
<dbReference type="Pfam" id="PF00226">
    <property type="entry name" value="DnaJ"/>
    <property type="match status" value="1"/>
</dbReference>
<dbReference type="InterPro" id="IPR001623">
    <property type="entry name" value="DnaJ_domain"/>
</dbReference>
<gene>
    <name evidence="4" type="ORF">HJC23_003806</name>
</gene>
<feature type="domain" description="J" evidence="3">
    <location>
        <begin position="257"/>
        <end position="331"/>
    </location>
</feature>
<evidence type="ECO:0000259" key="3">
    <source>
        <dbReference type="PROSITE" id="PS50076"/>
    </source>
</evidence>
<dbReference type="SUPFAM" id="SSF46565">
    <property type="entry name" value="Chaperone J-domain"/>
    <property type="match status" value="1"/>
</dbReference>
<feature type="compositionally biased region" description="Basic and acidic residues" evidence="2">
    <location>
        <begin position="389"/>
        <end position="406"/>
    </location>
</feature>
<evidence type="ECO:0000256" key="2">
    <source>
        <dbReference type="SAM" id="MobiDB-lite"/>
    </source>
</evidence>
<protein>
    <recommendedName>
        <fullName evidence="3">J domain-containing protein</fullName>
    </recommendedName>
</protein>
<dbReference type="CDD" id="cd06257">
    <property type="entry name" value="DnaJ"/>
    <property type="match status" value="1"/>
</dbReference>
<dbReference type="Proteomes" id="UP001516023">
    <property type="component" value="Unassembled WGS sequence"/>
</dbReference>
<dbReference type="EMBL" id="JABMIG020000092">
    <property type="protein sequence ID" value="KAL3793296.1"/>
    <property type="molecule type" value="Genomic_DNA"/>
</dbReference>
<keyword evidence="5" id="KW-1185">Reference proteome</keyword>
<dbReference type="PANTHER" id="PTHR43096:SF52">
    <property type="entry name" value="DNAJ HOMOLOG 1, MITOCHONDRIAL-RELATED"/>
    <property type="match status" value="1"/>
</dbReference>
<comment type="caution">
    <text evidence="4">The sequence shown here is derived from an EMBL/GenBank/DDBJ whole genome shotgun (WGS) entry which is preliminary data.</text>
</comment>
<sequence>MSQAILPWLASTSLMVWYVFSATAYALNPTGRYLLEMGRLIRDPQLQRSSIGMNSVATPLRPSEETAATYDHDLASFVPATRSSSSVFDGPMPTQARINRFEQSKESQYYATLEPQDYATPETEYDLFDALNRHIEALDEQIETSTSLRSVLDEQFSSVEVQTDFDDPEYMYEQIDVSYTETEDPTFYEEPADLQQSFSDGASQMTLPSVIGDTGSFGFSINQADFMESFETPQPRKSQFLSIQKRRGPPPLPDTIDPYELLGFSYEHPPQDADEVRRAYVRCAKKYHPDAIDPNSTSEEKELAALNFKRINDAYRKLKDQKTRLQNEYFATTMGGAMYEPRGSSRHIRRPFSHGYDFDDSGSIFSSSYSAKHGTKYGETRRFWEKRKSSSQDDWRQQHRSSHVENKGGPFRARQEVRHNCHVSGQDYPPFFSH</sequence>
<proteinExistence type="predicted"/>
<dbReference type="SMART" id="SM00271">
    <property type="entry name" value="DnaJ"/>
    <property type="match status" value="1"/>
</dbReference>
<reference evidence="4 5" key="1">
    <citation type="journal article" date="2020" name="G3 (Bethesda)">
        <title>Improved Reference Genome for Cyclotella cryptica CCMP332, a Model for Cell Wall Morphogenesis, Salinity Adaptation, and Lipid Production in Diatoms (Bacillariophyta).</title>
        <authorList>
            <person name="Roberts W.R."/>
            <person name="Downey K.M."/>
            <person name="Ruck E.C."/>
            <person name="Traller J.C."/>
            <person name="Alverson A.J."/>
        </authorList>
    </citation>
    <scope>NUCLEOTIDE SEQUENCE [LARGE SCALE GENOMIC DNA]</scope>
    <source>
        <strain evidence="4 5">CCMP332</strain>
    </source>
</reference>
<evidence type="ECO:0000313" key="4">
    <source>
        <dbReference type="EMBL" id="KAL3793296.1"/>
    </source>
</evidence>